<dbReference type="PANTHER" id="PTHR10271:SF14">
    <property type="entry name" value="INTERFERON-INDUCED PROTEIN WITH TETRATRICOPEPTIDE REPEATS-RELATED"/>
    <property type="match status" value="1"/>
</dbReference>
<sequence>MNLLFRHHHYRLLLHSHHLPDQTRPLLFTGMDYSLRSKLEKLESHFTWNLGSYKNELQKLKRKMETEHQSVHFYNLLGFIQDSLGFHEEALMSLQKAGSVIQEKEPREVQLQVNKANLAWVYFHLGDLEKVKEYVEEVERLWGIHPAPPGCSLHPEVCGEKGWTLVRFSKEKKQEAITFFKMALKAEPNRKEWHKGLALAMSKAFLWSELTQELKDRILVQVKRAAEFDPNDLLLQCLYVLKKSEIQKENTEEEMQTLLQKAISTGNLTGLCYIIEYFRRISIDRAIQEAQRVWEKFPTPEVNKRLAIIHKHKVFIMRESLKRRQEAMKTIEFYKEFVKAYPEDLGGWVTLANLHCYTHNVERATEIYQELLSKEQDFPPHDKQYLYRKYANHLRFNEKSEARSIDFLMKAAEINALSEEREKSIRVLESILLKGKKTFTVRRFATSSVP</sequence>
<keyword evidence="3" id="KW-0802">TPR repeat</keyword>
<organism evidence="6 7">
    <name type="scientific">Danionella cerebrum</name>
    <dbReference type="NCBI Taxonomy" id="2873325"/>
    <lineage>
        <taxon>Eukaryota</taxon>
        <taxon>Metazoa</taxon>
        <taxon>Chordata</taxon>
        <taxon>Craniata</taxon>
        <taxon>Vertebrata</taxon>
        <taxon>Euteleostomi</taxon>
        <taxon>Actinopterygii</taxon>
        <taxon>Neopterygii</taxon>
        <taxon>Teleostei</taxon>
        <taxon>Ostariophysi</taxon>
        <taxon>Cypriniformes</taxon>
        <taxon>Danionidae</taxon>
        <taxon>Danioninae</taxon>
        <taxon>Danionella</taxon>
    </lineage>
</organism>
<keyword evidence="4" id="KW-0391">Immunity</keyword>
<protein>
    <submittedName>
        <fullName evidence="6">Uncharacterized protein</fullName>
    </submittedName>
</protein>
<comment type="caution">
    <text evidence="6">The sequence shown here is derived from an EMBL/GenBank/DDBJ whole genome shotgun (WGS) entry which is preliminary data.</text>
</comment>
<dbReference type="PANTHER" id="PTHR10271">
    <property type="entry name" value="INTERFERON-INDUCED PROTEIN WITH TETRATRICOPEPTIDE REPEATS"/>
    <property type="match status" value="1"/>
</dbReference>
<evidence type="ECO:0000256" key="2">
    <source>
        <dbReference type="ARBA" id="ARBA00022737"/>
    </source>
</evidence>
<evidence type="ECO:0000256" key="1">
    <source>
        <dbReference type="ARBA" id="ARBA00022588"/>
    </source>
</evidence>
<dbReference type="FunFam" id="1.25.40.10:FF:000036">
    <property type="entry name" value="interferon-induced protein with tetratricopeptide repeats 5"/>
    <property type="match status" value="1"/>
</dbReference>
<dbReference type="EMBL" id="SRMA01026682">
    <property type="protein sequence ID" value="TRY77540.1"/>
    <property type="molecule type" value="Genomic_DNA"/>
</dbReference>
<dbReference type="GO" id="GO:0005829">
    <property type="term" value="C:cytosol"/>
    <property type="evidence" value="ECO:0007669"/>
    <property type="project" value="TreeGrafter"/>
</dbReference>
<comment type="similarity">
    <text evidence="5">Belongs to the IFIT family.</text>
</comment>
<dbReference type="GO" id="GO:0051607">
    <property type="term" value="P:defense response to virus"/>
    <property type="evidence" value="ECO:0007669"/>
    <property type="project" value="TreeGrafter"/>
</dbReference>
<reference evidence="6 7" key="1">
    <citation type="journal article" date="2019" name="Sci. Data">
        <title>Hybrid genome assembly and annotation of Danionella translucida.</title>
        <authorList>
            <person name="Kadobianskyi M."/>
            <person name="Schulze L."/>
            <person name="Schuelke M."/>
            <person name="Judkewitz B."/>
        </authorList>
    </citation>
    <scope>NUCLEOTIDE SEQUENCE [LARGE SCALE GENOMIC DNA]</scope>
    <source>
        <strain evidence="6 7">Bolton</strain>
    </source>
</reference>
<keyword evidence="2" id="KW-0677">Repeat</keyword>
<dbReference type="InterPro" id="IPR011990">
    <property type="entry name" value="TPR-like_helical_dom_sf"/>
</dbReference>
<dbReference type="SUPFAM" id="SSF48452">
    <property type="entry name" value="TPR-like"/>
    <property type="match status" value="1"/>
</dbReference>
<accession>A0A553PIN6</accession>
<evidence type="ECO:0000256" key="4">
    <source>
        <dbReference type="ARBA" id="ARBA00022859"/>
    </source>
</evidence>
<evidence type="ECO:0000256" key="3">
    <source>
        <dbReference type="ARBA" id="ARBA00022803"/>
    </source>
</evidence>
<gene>
    <name evidence="6" type="ORF">DNTS_001959</name>
</gene>
<name>A0A553PIN6_9TELE</name>
<dbReference type="Gene3D" id="1.25.40.10">
    <property type="entry name" value="Tetratricopeptide repeat domain"/>
    <property type="match status" value="3"/>
</dbReference>
<dbReference type="STRING" id="623744.A0A553PIN6"/>
<dbReference type="AlphaFoldDB" id="A0A553PIN6"/>
<evidence type="ECO:0000313" key="7">
    <source>
        <dbReference type="Proteomes" id="UP000316079"/>
    </source>
</evidence>
<evidence type="ECO:0000256" key="5">
    <source>
        <dbReference type="ARBA" id="ARBA00038336"/>
    </source>
</evidence>
<keyword evidence="1" id="KW-0399">Innate immunity</keyword>
<dbReference type="Proteomes" id="UP000316079">
    <property type="component" value="Unassembled WGS sequence"/>
</dbReference>
<keyword evidence="7" id="KW-1185">Reference proteome</keyword>
<proteinExistence type="inferred from homology"/>
<dbReference type="OrthoDB" id="10043504at2759"/>
<evidence type="ECO:0000313" key="6">
    <source>
        <dbReference type="EMBL" id="TRY77540.1"/>
    </source>
</evidence>
<dbReference type="GO" id="GO:0045087">
    <property type="term" value="P:innate immune response"/>
    <property type="evidence" value="ECO:0007669"/>
    <property type="project" value="UniProtKB-KW"/>
</dbReference>